<evidence type="ECO:0000259" key="2">
    <source>
        <dbReference type="Pfam" id="PF02037"/>
    </source>
</evidence>
<dbReference type="InterPro" id="IPR003034">
    <property type="entry name" value="SAP_dom"/>
</dbReference>
<protein>
    <recommendedName>
        <fullName evidence="2">SAP domain-containing protein</fullName>
    </recommendedName>
</protein>
<evidence type="ECO:0000256" key="1">
    <source>
        <dbReference type="SAM" id="MobiDB-lite"/>
    </source>
</evidence>
<dbReference type="Pfam" id="PF02037">
    <property type="entry name" value="SAP"/>
    <property type="match status" value="1"/>
</dbReference>
<organism evidence="3">
    <name type="scientific">viral metagenome</name>
    <dbReference type="NCBI Taxonomy" id="1070528"/>
    <lineage>
        <taxon>unclassified sequences</taxon>
        <taxon>metagenomes</taxon>
        <taxon>organismal metagenomes</taxon>
    </lineage>
</organism>
<accession>A0A6C0CZ92</accession>
<dbReference type="AlphaFoldDB" id="A0A6C0CZ92"/>
<reference evidence="3" key="1">
    <citation type="journal article" date="2020" name="Nature">
        <title>Giant virus diversity and host interactions through global metagenomics.</title>
        <authorList>
            <person name="Schulz F."/>
            <person name="Roux S."/>
            <person name="Paez-Espino D."/>
            <person name="Jungbluth S."/>
            <person name="Walsh D.A."/>
            <person name="Denef V.J."/>
            <person name="McMahon K.D."/>
            <person name="Konstantinidis K.T."/>
            <person name="Eloe-Fadrosh E.A."/>
            <person name="Kyrpides N.C."/>
            <person name="Woyke T."/>
        </authorList>
    </citation>
    <scope>NUCLEOTIDE SEQUENCE</scope>
    <source>
        <strain evidence="3">GVMAG-M-3300023174-102</strain>
    </source>
</reference>
<feature type="compositionally biased region" description="Acidic residues" evidence="1">
    <location>
        <begin position="201"/>
        <end position="242"/>
    </location>
</feature>
<proteinExistence type="predicted"/>
<feature type="domain" description="SAP" evidence="2">
    <location>
        <begin position="66"/>
        <end position="94"/>
    </location>
</feature>
<dbReference type="Gene3D" id="1.10.720.30">
    <property type="entry name" value="SAP domain"/>
    <property type="match status" value="1"/>
</dbReference>
<dbReference type="InterPro" id="IPR036361">
    <property type="entry name" value="SAP_dom_sf"/>
</dbReference>
<name>A0A6C0CZ92_9ZZZZ</name>
<evidence type="ECO:0000313" key="3">
    <source>
        <dbReference type="EMBL" id="QHT09587.1"/>
    </source>
</evidence>
<sequence>MSFSEMLANNINKVVNMYVDNIAKKYNLNKQELLSIWNNIETDKTSVVNTNTTNLPSRELEKCGKPELITLCKEKKLKCTGTKAELVARLVSADNNSTNKDNEKENKKIVNNTVPPVVNKLLSQNKTIAIRRNKYGNYEHPETSLIFNNKTQKVIGKQNDDGTIADLTLEDIDICNQYKFIYDVPNNLDKKANPNVKVDDLDSDVMSEEDEIIDEDDEDIDNEEEEDEEFEEEIEEDEMIDD</sequence>
<dbReference type="EMBL" id="MN739513">
    <property type="protein sequence ID" value="QHT09587.1"/>
    <property type="molecule type" value="Genomic_DNA"/>
</dbReference>
<feature type="region of interest" description="Disordered" evidence="1">
    <location>
        <begin position="192"/>
        <end position="242"/>
    </location>
</feature>